<dbReference type="EMBL" id="CP027561">
    <property type="protein sequence ID" value="QJP95463.1"/>
    <property type="molecule type" value="Genomic_DNA"/>
</dbReference>
<feature type="region of interest" description="Disordered" evidence="1">
    <location>
        <begin position="105"/>
        <end position="125"/>
    </location>
</feature>
<dbReference type="AlphaFoldDB" id="A0A7Z3C568"/>
<accession>A0A7Z3C568</accession>
<dbReference type="Proteomes" id="UP000501669">
    <property type="component" value="Chromosome"/>
</dbReference>
<protein>
    <submittedName>
        <fullName evidence="3">Uncharacterized protein</fullName>
    </submittedName>
</protein>
<sequence>MFMALATSLLNALALVLTPIITTVEAKQGLMALTGILSPFVSIWLLKIYIRADDPPELTRKIAALKASIKICKEHLKDTEANDAFKKRTRSQMEKLQYALQTVRNDHGKSQDYSLSEIQPPTSDR</sequence>
<evidence type="ECO:0000256" key="1">
    <source>
        <dbReference type="SAM" id="MobiDB-lite"/>
    </source>
</evidence>
<keyword evidence="2" id="KW-0472">Membrane</keyword>
<keyword evidence="2" id="KW-1133">Transmembrane helix</keyword>
<gene>
    <name evidence="3" type="ORF">C6Y56_12990</name>
</gene>
<proteinExistence type="predicted"/>
<keyword evidence="2" id="KW-0812">Transmembrane</keyword>
<reference evidence="3 4" key="1">
    <citation type="submission" date="2018-03" db="EMBL/GenBank/DDBJ databases">
        <title>Complete genome sequence of Pseudomonas fluorescens sp. G7.</title>
        <authorList>
            <person name="Gao C.-H."/>
            <person name="Li Z."/>
            <person name="Cai P."/>
        </authorList>
    </citation>
    <scope>NUCLEOTIDE SEQUENCE [LARGE SCALE GENOMIC DNA]</scope>
    <source>
        <strain evidence="3 4">G7</strain>
    </source>
</reference>
<name>A0A7Z3C568_PSEFL</name>
<evidence type="ECO:0000256" key="2">
    <source>
        <dbReference type="SAM" id="Phobius"/>
    </source>
</evidence>
<feature type="transmembrane region" description="Helical" evidence="2">
    <location>
        <begin position="29"/>
        <end position="50"/>
    </location>
</feature>
<evidence type="ECO:0000313" key="4">
    <source>
        <dbReference type="Proteomes" id="UP000501669"/>
    </source>
</evidence>
<organism evidence="3 4">
    <name type="scientific">Pseudomonas fluorescens</name>
    <dbReference type="NCBI Taxonomy" id="294"/>
    <lineage>
        <taxon>Bacteria</taxon>
        <taxon>Pseudomonadati</taxon>
        <taxon>Pseudomonadota</taxon>
        <taxon>Gammaproteobacteria</taxon>
        <taxon>Pseudomonadales</taxon>
        <taxon>Pseudomonadaceae</taxon>
        <taxon>Pseudomonas</taxon>
    </lineage>
</organism>
<evidence type="ECO:0000313" key="3">
    <source>
        <dbReference type="EMBL" id="QJP95463.1"/>
    </source>
</evidence>
<feature type="compositionally biased region" description="Polar residues" evidence="1">
    <location>
        <begin position="111"/>
        <end position="125"/>
    </location>
</feature>